<comment type="caution">
    <text evidence="2">The sequence shown here is derived from an EMBL/GenBank/DDBJ whole genome shotgun (WGS) entry which is preliminary data.</text>
</comment>
<dbReference type="InterPro" id="IPR011701">
    <property type="entry name" value="MFS"/>
</dbReference>
<feature type="transmembrane region" description="Helical" evidence="1">
    <location>
        <begin position="228"/>
        <end position="250"/>
    </location>
</feature>
<feature type="transmembrane region" description="Helical" evidence="1">
    <location>
        <begin position="133"/>
        <end position="151"/>
    </location>
</feature>
<dbReference type="RefSeq" id="WP_376954845.1">
    <property type="nucleotide sequence ID" value="NZ_JBHMBH010000038.1"/>
</dbReference>
<feature type="transmembrane region" description="Helical" evidence="1">
    <location>
        <begin position="157"/>
        <end position="175"/>
    </location>
</feature>
<keyword evidence="1" id="KW-1133">Transmembrane helix</keyword>
<gene>
    <name evidence="2" type="ORF">ACFFPI_16720</name>
</gene>
<protein>
    <submittedName>
        <fullName evidence="2">MFS transporter</fullName>
    </submittedName>
</protein>
<dbReference type="Gene3D" id="1.20.1250.20">
    <property type="entry name" value="MFS general substrate transporter like domains"/>
    <property type="match status" value="1"/>
</dbReference>
<proteinExistence type="predicted"/>
<feature type="transmembrane region" description="Helical" evidence="1">
    <location>
        <begin position="33"/>
        <end position="58"/>
    </location>
</feature>
<feature type="transmembrane region" description="Helical" evidence="1">
    <location>
        <begin position="257"/>
        <end position="276"/>
    </location>
</feature>
<dbReference type="PANTHER" id="PTHR23530:SF1">
    <property type="entry name" value="PERMEASE, MAJOR FACILITATOR SUPERFAMILY-RELATED"/>
    <property type="match status" value="1"/>
</dbReference>
<dbReference type="InterPro" id="IPR036259">
    <property type="entry name" value="MFS_trans_sf"/>
</dbReference>
<evidence type="ECO:0000313" key="3">
    <source>
        <dbReference type="Proteomes" id="UP001589536"/>
    </source>
</evidence>
<dbReference type="EMBL" id="JBHMBH010000038">
    <property type="protein sequence ID" value="MFB9715743.1"/>
    <property type="molecule type" value="Genomic_DNA"/>
</dbReference>
<accession>A0ABV5UU47</accession>
<dbReference type="Pfam" id="PF07690">
    <property type="entry name" value="MFS_1"/>
    <property type="match status" value="1"/>
</dbReference>
<dbReference type="CDD" id="cd06174">
    <property type="entry name" value="MFS"/>
    <property type="match status" value="1"/>
</dbReference>
<keyword evidence="1" id="KW-0472">Membrane</keyword>
<feature type="transmembrane region" description="Helical" evidence="1">
    <location>
        <begin position="89"/>
        <end position="112"/>
    </location>
</feature>
<name>A0ABV5UU47_9MICC</name>
<keyword evidence="3" id="KW-1185">Reference proteome</keyword>
<evidence type="ECO:0000256" key="1">
    <source>
        <dbReference type="SAM" id="Phobius"/>
    </source>
</evidence>
<sequence length="385" mass="41250">MWRVFSFVILSAAGVACFTVVDNLYFVGQGYSLTFIGALLATFNLAVAVAELPFAMLFDRWSNKAALQIGNLIRTAAFILFFLNFGPGWILTAEALAGVGAAALSGTANALIINHSEGTTADGRARSFGKITYLSSAAAVVGGLIGVGVYLIDPRLIWLTAAGFYVLAGAAMLQYKEHREPHARTSWKQYRVDVFGVLRRRGTWLLVLTNAGSVAPFLLWQIKFDTFSIVFVVVGFLLMKFAGLIGPLILKRFKVPVRLVFAVAIANLAVVGAFGAATAPALIAVTFFFHVLLHIAQTVLISGYFHASVDNTYRATAGSIVSMADSAVIVVLAPLAGAVSQAFGLGWGVSISCILYALVAIISTRPGFRRSTDEPNQEKELQRTV</sequence>
<feature type="transmembrane region" description="Helical" evidence="1">
    <location>
        <begin position="342"/>
        <end position="362"/>
    </location>
</feature>
<dbReference type="PANTHER" id="PTHR23530">
    <property type="entry name" value="TRANSPORT PROTEIN-RELATED"/>
    <property type="match status" value="1"/>
</dbReference>
<feature type="transmembrane region" description="Helical" evidence="1">
    <location>
        <begin position="282"/>
        <end position="305"/>
    </location>
</feature>
<dbReference type="InterPro" id="IPR053160">
    <property type="entry name" value="MFS_DHA3_Transporter"/>
</dbReference>
<evidence type="ECO:0000313" key="2">
    <source>
        <dbReference type="EMBL" id="MFB9715743.1"/>
    </source>
</evidence>
<feature type="transmembrane region" description="Helical" evidence="1">
    <location>
        <begin position="204"/>
        <end position="222"/>
    </location>
</feature>
<organism evidence="2 3">
    <name type="scientific">Arthrobacter methylotrophus</name>
    <dbReference type="NCBI Taxonomy" id="121291"/>
    <lineage>
        <taxon>Bacteria</taxon>
        <taxon>Bacillati</taxon>
        <taxon>Actinomycetota</taxon>
        <taxon>Actinomycetes</taxon>
        <taxon>Micrococcales</taxon>
        <taxon>Micrococcaceae</taxon>
        <taxon>Arthrobacter</taxon>
    </lineage>
</organism>
<feature type="transmembrane region" description="Helical" evidence="1">
    <location>
        <begin position="65"/>
        <end position="83"/>
    </location>
</feature>
<dbReference type="PROSITE" id="PS51257">
    <property type="entry name" value="PROKAR_LIPOPROTEIN"/>
    <property type="match status" value="1"/>
</dbReference>
<dbReference type="SUPFAM" id="SSF103473">
    <property type="entry name" value="MFS general substrate transporter"/>
    <property type="match status" value="1"/>
</dbReference>
<keyword evidence="1" id="KW-0812">Transmembrane</keyword>
<reference evidence="2 3" key="1">
    <citation type="submission" date="2024-09" db="EMBL/GenBank/DDBJ databases">
        <authorList>
            <person name="Sun Q."/>
            <person name="Mori K."/>
        </authorList>
    </citation>
    <scope>NUCLEOTIDE SEQUENCE [LARGE SCALE GENOMIC DNA]</scope>
    <source>
        <strain evidence="2 3">JCM 13519</strain>
    </source>
</reference>
<feature type="transmembrane region" description="Helical" evidence="1">
    <location>
        <begin position="317"/>
        <end position="336"/>
    </location>
</feature>
<dbReference type="Proteomes" id="UP001589536">
    <property type="component" value="Unassembled WGS sequence"/>
</dbReference>